<dbReference type="GO" id="GO:0000166">
    <property type="term" value="F:nucleotide binding"/>
    <property type="evidence" value="ECO:0007669"/>
    <property type="project" value="UniProtKB-KW"/>
</dbReference>
<reference evidence="8" key="1">
    <citation type="journal article" date="2014" name="Int. J. Syst. Evol. Microbiol.">
        <title>Complete genome sequence of Corynebacterium casei LMG S-19264T (=DSM 44701T), isolated from a smear-ripened cheese.</title>
        <authorList>
            <consortium name="US DOE Joint Genome Institute (JGI-PGF)"/>
            <person name="Walter F."/>
            <person name="Albersmeier A."/>
            <person name="Kalinowski J."/>
            <person name="Ruckert C."/>
        </authorList>
    </citation>
    <scope>NUCLEOTIDE SEQUENCE</scope>
    <source>
        <strain evidence="8">CGMCC 1.15360</strain>
    </source>
</reference>
<feature type="active site" description="Proton donor/acceptor" evidence="4">
    <location>
        <position position="78"/>
    </location>
</feature>
<comment type="similarity">
    <text evidence="1 6">Belongs to the Glu/Leu/Phe/Val dehydrogenases family.</text>
</comment>
<keyword evidence="9" id="KW-1185">Reference proteome</keyword>
<evidence type="ECO:0000313" key="9">
    <source>
        <dbReference type="Proteomes" id="UP000612349"/>
    </source>
</evidence>
<dbReference type="Gene3D" id="3.40.50.720">
    <property type="entry name" value="NAD(P)-binding Rossmann-like Domain"/>
    <property type="match status" value="1"/>
</dbReference>
<dbReference type="AlphaFoldDB" id="A0A916Z2J4"/>
<evidence type="ECO:0000256" key="5">
    <source>
        <dbReference type="PIRSR" id="PIRSR000188-2"/>
    </source>
</evidence>
<dbReference type="OrthoDB" id="9803297at2"/>
<keyword evidence="3 5" id="KW-0520">NAD</keyword>
<organism evidence="8 9">
    <name type="scientific">Croceicoccus mobilis</name>
    <dbReference type="NCBI Taxonomy" id="1703339"/>
    <lineage>
        <taxon>Bacteria</taxon>
        <taxon>Pseudomonadati</taxon>
        <taxon>Pseudomonadota</taxon>
        <taxon>Alphaproteobacteria</taxon>
        <taxon>Sphingomonadales</taxon>
        <taxon>Erythrobacteraceae</taxon>
        <taxon>Croceicoccus</taxon>
    </lineage>
</organism>
<evidence type="ECO:0000259" key="7">
    <source>
        <dbReference type="SMART" id="SM00839"/>
    </source>
</evidence>
<dbReference type="EMBL" id="BMIP01000005">
    <property type="protein sequence ID" value="GGD73001.1"/>
    <property type="molecule type" value="Genomic_DNA"/>
</dbReference>
<proteinExistence type="inferred from homology"/>
<keyword evidence="2 6" id="KW-0560">Oxidoreductase</keyword>
<reference evidence="8" key="2">
    <citation type="submission" date="2020-09" db="EMBL/GenBank/DDBJ databases">
        <authorList>
            <person name="Sun Q."/>
            <person name="Zhou Y."/>
        </authorList>
    </citation>
    <scope>NUCLEOTIDE SEQUENCE</scope>
    <source>
        <strain evidence="8">CGMCC 1.15360</strain>
    </source>
</reference>
<keyword evidence="5" id="KW-0547">Nucleotide-binding</keyword>
<evidence type="ECO:0000256" key="4">
    <source>
        <dbReference type="PIRSR" id="PIRSR000188-1"/>
    </source>
</evidence>
<evidence type="ECO:0000256" key="3">
    <source>
        <dbReference type="ARBA" id="ARBA00023027"/>
    </source>
</evidence>
<evidence type="ECO:0000256" key="1">
    <source>
        <dbReference type="ARBA" id="ARBA00006382"/>
    </source>
</evidence>
<name>A0A916Z2J4_9SPHN</name>
<gene>
    <name evidence="8" type="ORF">GCM10010990_23290</name>
</gene>
<dbReference type="PANTHER" id="PTHR42722">
    <property type="entry name" value="LEUCINE DEHYDROGENASE"/>
    <property type="match status" value="1"/>
</dbReference>
<dbReference type="InterPro" id="IPR006096">
    <property type="entry name" value="Glu/Leu/Phe/Val/Trp_DH_C"/>
</dbReference>
<dbReference type="Pfam" id="PF00208">
    <property type="entry name" value="ELFV_dehydrog"/>
    <property type="match status" value="1"/>
</dbReference>
<dbReference type="Pfam" id="PF02812">
    <property type="entry name" value="ELFV_dehydrog_N"/>
    <property type="match status" value="1"/>
</dbReference>
<dbReference type="Proteomes" id="UP000612349">
    <property type="component" value="Unassembled WGS sequence"/>
</dbReference>
<dbReference type="InterPro" id="IPR006097">
    <property type="entry name" value="Glu/Leu/Phe/Val/Trp_DH_dimer"/>
</dbReference>
<dbReference type="Gene3D" id="3.40.50.10860">
    <property type="entry name" value="Leucine Dehydrogenase, chain A, domain 1"/>
    <property type="match status" value="1"/>
</dbReference>
<dbReference type="InterPro" id="IPR036291">
    <property type="entry name" value="NAD(P)-bd_dom_sf"/>
</dbReference>
<dbReference type="PIRSF" id="PIRSF000188">
    <property type="entry name" value="Phe_leu_dh"/>
    <property type="match status" value="1"/>
</dbReference>
<dbReference type="CDD" id="cd01075">
    <property type="entry name" value="NAD_bind_Leu_Phe_Val_DH"/>
    <property type="match status" value="1"/>
</dbReference>
<dbReference type="RefSeq" id="WP_066777382.1">
    <property type="nucleotide sequence ID" value="NZ_BMIP01000005.1"/>
</dbReference>
<evidence type="ECO:0000313" key="8">
    <source>
        <dbReference type="EMBL" id="GGD73001.1"/>
    </source>
</evidence>
<feature type="domain" description="Glutamate/phenylalanine/leucine/valine/L-tryptophan dehydrogenase C-terminal" evidence="7">
    <location>
        <begin position="143"/>
        <end position="348"/>
    </location>
</feature>
<dbReference type="SMART" id="SM00839">
    <property type="entry name" value="ELFV_dehydrog"/>
    <property type="match status" value="1"/>
</dbReference>
<evidence type="ECO:0000256" key="2">
    <source>
        <dbReference type="ARBA" id="ARBA00023002"/>
    </source>
</evidence>
<feature type="binding site" evidence="5">
    <location>
        <begin position="178"/>
        <end position="183"/>
    </location>
    <ligand>
        <name>NAD(+)</name>
        <dbReference type="ChEBI" id="CHEBI:57540"/>
    </ligand>
</feature>
<dbReference type="InterPro" id="IPR046346">
    <property type="entry name" value="Aminoacid_DH-like_N_sf"/>
</dbReference>
<dbReference type="InterPro" id="IPR006095">
    <property type="entry name" value="Glu/Leu/Phe/Val/Trp_DH"/>
</dbReference>
<dbReference type="SUPFAM" id="SSF53223">
    <property type="entry name" value="Aminoacid dehydrogenase-like, N-terminal domain"/>
    <property type="match status" value="1"/>
</dbReference>
<dbReference type="GO" id="GO:0006520">
    <property type="term" value="P:amino acid metabolic process"/>
    <property type="evidence" value="ECO:0007669"/>
    <property type="project" value="InterPro"/>
</dbReference>
<dbReference type="GO" id="GO:0016639">
    <property type="term" value="F:oxidoreductase activity, acting on the CH-NH2 group of donors, NAD or NADP as acceptor"/>
    <property type="evidence" value="ECO:0007669"/>
    <property type="project" value="InterPro"/>
</dbReference>
<sequence>MWNNPAFDEHEKLTLVHDRASGLSAIIAIHSTHRGPAAGGTRFWHYANSKDAITDALRLSQGMSYKNAMADLPIGGGKAVILADADRTKTPEMLAAFADAVDALGGRYITAEDVGITEADMVAVSKRTRFVTGLPADESGAGGDPGPYTSRGIYLGLKAAVEHKLNRSLDGVHVALQGTGSVGSGLARLLAADGAKLTLADMNEARVKALAEELGAQTVAPDAIMTVPCDVFSPNALGGILTPESIAALDCRIVAGGANNQLDRVDDGRLLADRGILYAPDYVLNAGGIIAVSYEYFARIDGKPVDTDAIDTRISGIADRLREVWAEADSSGEPVNLVADAMARRKIGR</sequence>
<dbReference type="SUPFAM" id="SSF51735">
    <property type="entry name" value="NAD(P)-binding Rossmann-fold domains"/>
    <property type="match status" value="1"/>
</dbReference>
<evidence type="ECO:0000256" key="6">
    <source>
        <dbReference type="RuleBase" id="RU004417"/>
    </source>
</evidence>
<dbReference type="PANTHER" id="PTHR42722:SF1">
    <property type="entry name" value="VALINE DEHYDROGENASE"/>
    <property type="match status" value="1"/>
</dbReference>
<protein>
    <submittedName>
        <fullName evidence="8">Amino acid dehydrogenase</fullName>
    </submittedName>
</protein>
<accession>A0A916Z2J4</accession>
<dbReference type="InterPro" id="IPR016211">
    <property type="entry name" value="Glu/Phe/Leu/Val/Trp_DH_bac/arc"/>
</dbReference>
<comment type="caution">
    <text evidence="8">The sequence shown here is derived from an EMBL/GenBank/DDBJ whole genome shotgun (WGS) entry which is preliminary data.</text>
</comment>
<dbReference type="PRINTS" id="PR00082">
    <property type="entry name" value="GLFDHDRGNASE"/>
</dbReference>